<sequence length="999" mass="116614">MNRNTKVIILLIVAMSIVLAGCKGKTDDTQVTDINSDRKLTDNAESKEANTDKSTNDKNGSSENSDEDEKTKEKDSQSLEENDGDGVYDKYSKYLLFINENDDNTLYLLNKETKECKQIFDRSIDNSYSNELMKLQKKNYFMSNNKMYSLDGESFKTSLVKYIEYPVEFAGDKILYCKDGNVYIQNIDDDKEILLLENKYNLNVLHEDNITYIQVDDSEEYYIRNIYKYNVETEELDEIYKLSLHDCNHNDGIRITKNKNLYLQADSKIKKYDYKTDTIIDLQKETYNSEKVTEDSLYVYSPAYSFNSIYVINGNNYMKAADFQNSIPPKGVAIDNHIYLLTTKGHILSLDKKTTDIRDILHWNKESVNDRYDQEKIFKLKDDKMYYEDYLMDFYTAEEKDIYKANIVDYYYMGNKEHKSECNNSYMIKDKKTYLGSDINEIKNNIKEEYKEFAFSSEILAYTREKDNHLVIIDRKFGDTLITTDFPVINIKAYGKEVYYARYDDKFGFYRYSKDKHEIIDKKMVLDYAVTNKNIYYSTDYPIRFYCKDKSTNKITSTNDSVQLMMSESDTLYFVENQLLYKIKDNKNKKELISVIPNGGMVSHLFMHNNQIYSGDSGSMCTRIFKFDKEYKKPDEILYEDDNALIYVVENSLYTYDRINRIIKSNVDFFYTSDSTLTITDDAVYISNDDSIVYRITLNTLEVKEFYKSIFGMGGEGDPLDMYIVNDKYCVIGNNNEASSHEGITVVDIDTMNRKNIKTGNLIYALNNKAYYMDEDNSLKAIDLTNGLNITPNTILSSVSGYTATYNDDIIFENRNELIMVDNINDNTKLICNDFNYSIGTKKGQLYYNNIDGELVRVNLSSLKKEVIGDNFYDIVSISDINGQTVVLYMDNDSNLIRVDDDKTILTSNMYVSYKTTNDTLVFTKEGQDGNQIKDIVYFYEIDTDKMYEIKLDKNKTDNGELNYFIDDEKITIKIDNKEEWSSKIDNINWSIKKEIYLD</sequence>
<dbReference type="EMBL" id="CP058561">
    <property type="protein sequence ID" value="QUH28771.1"/>
    <property type="molecule type" value="Genomic_DNA"/>
</dbReference>
<accession>A0A8J8M9D0</accession>
<evidence type="ECO:0000256" key="2">
    <source>
        <dbReference type="SAM" id="SignalP"/>
    </source>
</evidence>
<protein>
    <recommendedName>
        <fullName evidence="5">DUF5050 domain-containing protein</fullName>
    </recommendedName>
</protein>
<dbReference type="KEGG" id="vgu:HYG85_07545"/>
<dbReference type="SUPFAM" id="SSF69304">
    <property type="entry name" value="Tricorn protease N-terminal domain"/>
    <property type="match status" value="1"/>
</dbReference>
<dbReference type="PROSITE" id="PS51257">
    <property type="entry name" value="PROKAR_LIPOPROTEIN"/>
    <property type="match status" value="1"/>
</dbReference>
<evidence type="ECO:0008006" key="5">
    <source>
        <dbReference type="Google" id="ProtNLM"/>
    </source>
</evidence>
<dbReference type="Proteomes" id="UP000677305">
    <property type="component" value="Chromosome"/>
</dbReference>
<reference evidence="3 4" key="1">
    <citation type="submission" date="2020-07" db="EMBL/GenBank/DDBJ databases">
        <title>Vallitalea guaymasensis genome.</title>
        <authorList>
            <person name="Postec A."/>
        </authorList>
    </citation>
    <scope>NUCLEOTIDE SEQUENCE [LARGE SCALE GENOMIC DNA]</scope>
    <source>
        <strain evidence="3 4">Ra1766G1</strain>
    </source>
</reference>
<name>A0A8J8M9D0_9FIRM</name>
<feature type="signal peptide" evidence="2">
    <location>
        <begin position="1"/>
        <end position="20"/>
    </location>
</feature>
<feature type="region of interest" description="Disordered" evidence="1">
    <location>
        <begin position="36"/>
        <end position="85"/>
    </location>
</feature>
<dbReference type="RefSeq" id="WP_212692980.1">
    <property type="nucleotide sequence ID" value="NZ_CP058561.1"/>
</dbReference>
<dbReference type="AlphaFoldDB" id="A0A8J8M9D0"/>
<keyword evidence="2" id="KW-0732">Signal</keyword>
<evidence type="ECO:0000313" key="4">
    <source>
        <dbReference type="Proteomes" id="UP000677305"/>
    </source>
</evidence>
<evidence type="ECO:0000313" key="3">
    <source>
        <dbReference type="EMBL" id="QUH28771.1"/>
    </source>
</evidence>
<dbReference type="SUPFAM" id="SSF82171">
    <property type="entry name" value="DPP6 N-terminal domain-like"/>
    <property type="match status" value="1"/>
</dbReference>
<feature type="compositionally biased region" description="Basic and acidic residues" evidence="1">
    <location>
        <begin position="36"/>
        <end position="56"/>
    </location>
</feature>
<proteinExistence type="predicted"/>
<keyword evidence="4" id="KW-1185">Reference proteome</keyword>
<feature type="chain" id="PRO_5035204078" description="DUF5050 domain-containing protein" evidence="2">
    <location>
        <begin position="21"/>
        <end position="999"/>
    </location>
</feature>
<evidence type="ECO:0000256" key="1">
    <source>
        <dbReference type="SAM" id="MobiDB-lite"/>
    </source>
</evidence>
<organism evidence="3 4">
    <name type="scientific">Vallitalea guaymasensis</name>
    <dbReference type="NCBI Taxonomy" id="1185412"/>
    <lineage>
        <taxon>Bacteria</taxon>
        <taxon>Bacillati</taxon>
        <taxon>Bacillota</taxon>
        <taxon>Clostridia</taxon>
        <taxon>Lachnospirales</taxon>
        <taxon>Vallitaleaceae</taxon>
        <taxon>Vallitalea</taxon>
    </lineage>
</organism>
<gene>
    <name evidence="3" type="ORF">HYG85_07545</name>
</gene>